<dbReference type="InterPro" id="IPR006076">
    <property type="entry name" value="FAD-dep_OxRdtase"/>
</dbReference>
<evidence type="ECO:0000313" key="7">
    <source>
        <dbReference type="EMBL" id="SHO42798.1"/>
    </source>
</evidence>
<dbReference type="GO" id="GO:0047545">
    <property type="term" value="F:(S)-2-hydroxyglutarate dehydrogenase activity"/>
    <property type="evidence" value="ECO:0007669"/>
    <property type="project" value="TreeGrafter"/>
</dbReference>
<accession>A0A2H1EEA4</accession>
<dbReference type="AlphaFoldDB" id="A0A2H1EEA4"/>
<keyword evidence="4" id="KW-0560">Oxidoreductase</keyword>
<organism evidence="7 8">
    <name type="scientific">Nitrosotalea sinensis</name>
    <dbReference type="NCBI Taxonomy" id="1499975"/>
    <lineage>
        <taxon>Archaea</taxon>
        <taxon>Nitrososphaerota</taxon>
        <taxon>Nitrososphaeria</taxon>
        <taxon>Nitrosotaleales</taxon>
        <taxon>Nitrosotaleaceae</taxon>
        <taxon>Nitrosotalea</taxon>
    </lineage>
</organism>
<dbReference type="Gene3D" id="3.30.9.10">
    <property type="entry name" value="D-Amino Acid Oxidase, subunit A, domain 2"/>
    <property type="match status" value="1"/>
</dbReference>
<keyword evidence="3" id="KW-0274">FAD</keyword>
<protein>
    <submittedName>
        <fullName evidence="7">FAD dependent oxidoreductase</fullName>
    </submittedName>
</protein>
<proteinExistence type="inferred from homology"/>
<evidence type="ECO:0000313" key="8">
    <source>
        <dbReference type="Proteomes" id="UP000232412"/>
    </source>
</evidence>
<reference evidence="8" key="1">
    <citation type="submission" date="2016-12" db="EMBL/GenBank/DDBJ databases">
        <authorList>
            <person name="Herbold C."/>
        </authorList>
    </citation>
    <scope>NUCLEOTIDE SEQUENCE [LARGE SCALE GENOMIC DNA]</scope>
</reference>
<dbReference type="EMBL" id="FRFC01000001">
    <property type="protein sequence ID" value="SHO42798.1"/>
    <property type="molecule type" value="Genomic_DNA"/>
</dbReference>
<sequence>MKSDITIIGAGILGSSLAYFLSHMTTKKVLVLDHAPRAGYHTSSRNTGKVHAPFLYDPQKKKLFAKSARLGFTMWETYAKQKNIAFKKDGVLEVALDEPGIQRLEKYMSWGEQNGLDKNEISLLDSSEVKKLEPEVVCQKAIFCKKDASVDYGILTENIINDAVNQGVTFLPNTNAQNISDKGDHIDIHTDKDTIQTSLLINAAGGMSIDIAHIMGVRKDLTDIHFRGEYWEAEPEYKDLTKTSVYSVPKHLEYPFLDPHWIVRSDGRREVGPNAVPVFSPYGYDISENVKKMIPKMLEMLSSGASKMLFDSQFISLASGEFLSSVSKTVMINRVREFLPKVEPKKFKKRGTAGIRASVIDRNGKFVPDALVEQSGNSVHILNYNSPGATGALPFAVYIISQMQNAGLVKIENDKCGLWSFEKISQTLE</sequence>
<evidence type="ECO:0000256" key="2">
    <source>
        <dbReference type="ARBA" id="ARBA00022630"/>
    </source>
</evidence>
<dbReference type="RefSeq" id="WP_101008930.1">
    <property type="nucleotide sequence ID" value="NZ_FRFC01000001.1"/>
</dbReference>
<dbReference type="Gene3D" id="3.50.50.60">
    <property type="entry name" value="FAD/NAD(P)-binding domain"/>
    <property type="match status" value="1"/>
</dbReference>
<dbReference type="PANTHER" id="PTHR43104">
    <property type="entry name" value="L-2-HYDROXYGLUTARATE DEHYDROGENASE, MITOCHONDRIAL"/>
    <property type="match status" value="1"/>
</dbReference>
<dbReference type="Proteomes" id="UP000232412">
    <property type="component" value="Unassembled WGS sequence"/>
</dbReference>
<evidence type="ECO:0000259" key="6">
    <source>
        <dbReference type="Pfam" id="PF01266"/>
    </source>
</evidence>
<evidence type="ECO:0000256" key="4">
    <source>
        <dbReference type="ARBA" id="ARBA00023002"/>
    </source>
</evidence>
<gene>
    <name evidence="7" type="ORF">NSIN_10181</name>
</gene>
<dbReference type="SUPFAM" id="SSF51905">
    <property type="entry name" value="FAD/NAD(P)-binding domain"/>
    <property type="match status" value="1"/>
</dbReference>
<evidence type="ECO:0000256" key="5">
    <source>
        <dbReference type="ARBA" id="ARBA00037941"/>
    </source>
</evidence>
<name>A0A2H1EEA4_9ARCH</name>
<dbReference type="Pfam" id="PF01266">
    <property type="entry name" value="DAO"/>
    <property type="match status" value="1"/>
</dbReference>
<dbReference type="PANTHER" id="PTHR43104:SF2">
    <property type="entry name" value="L-2-HYDROXYGLUTARATE DEHYDROGENASE, MITOCHONDRIAL"/>
    <property type="match status" value="1"/>
</dbReference>
<dbReference type="OrthoDB" id="2001at2157"/>
<dbReference type="InterPro" id="IPR036188">
    <property type="entry name" value="FAD/NAD-bd_sf"/>
</dbReference>
<evidence type="ECO:0000256" key="3">
    <source>
        <dbReference type="ARBA" id="ARBA00022827"/>
    </source>
</evidence>
<keyword evidence="8" id="KW-1185">Reference proteome</keyword>
<comment type="cofactor">
    <cofactor evidence="1">
        <name>FAD</name>
        <dbReference type="ChEBI" id="CHEBI:57692"/>
    </cofactor>
</comment>
<evidence type="ECO:0000256" key="1">
    <source>
        <dbReference type="ARBA" id="ARBA00001974"/>
    </source>
</evidence>
<keyword evidence="2" id="KW-0285">Flavoprotein</keyword>
<feature type="domain" description="FAD dependent oxidoreductase" evidence="6">
    <location>
        <begin position="4"/>
        <end position="396"/>
    </location>
</feature>
<comment type="similarity">
    <text evidence="5">Belongs to the L2HGDH family.</text>
</comment>